<keyword evidence="3" id="KW-0479">Metal-binding</keyword>
<dbReference type="Pfam" id="PF04055">
    <property type="entry name" value="Radical_SAM"/>
    <property type="match status" value="1"/>
</dbReference>
<evidence type="ECO:0000313" key="7">
    <source>
        <dbReference type="EMBL" id="SFD36875.1"/>
    </source>
</evidence>
<dbReference type="STRING" id="32040.SAMN04489710_101328"/>
<reference evidence="8" key="1">
    <citation type="submission" date="2016-10" db="EMBL/GenBank/DDBJ databases">
        <authorList>
            <person name="Varghese N."/>
            <person name="Submissions S."/>
        </authorList>
    </citation>
    <scope>NUCLEOTIDE SEQUENCE [LARGE SCALE GENOMIC DNA]</scope>
    <source>
        <strain evidence="8">DSM 7481</strain>
    </source>
</reference>
<dbReference type="OrthoDB" id="308557at2"/>
<dbReference type="InterPro" id="IPR023867">
    <property type="entry name" value="Sulphatase_maturase_rSAM"/>
</dbReference>
<accession>A0A1I1RRF8</accession>
<evidence type="ECO:0000256" key="2">
    <source>
        <dbReference type="ARBA" id="ARBA00022691"/>
    </source>
</evidence>
<organism evidence="7 8">
    <name type="scientific">Paracidovorax konjaci</name>
    <dbReference type="NCBI Taxonomy" id="32040"/>
    <lineage>
        <taxon>Bacteria</taxon>
        <taxon>Pseudomonadati</taxon>
        <taxon>Pseudomonadota</taxon>
        <taxon>Betaproteobacteria</taxon>
        <taxon>Burkholderiales</taxon>
        <taxon>Comamonadaceae</taxon>
        <taxon>Paracidovorax</taxon>
    </lineage>
</organism>
<evidence type="ECO:0000256" key="4">
    <source>
        <dbReference type="ARBA" id="ARBA00023004"/>
    </source>
</evidence>
<dbReference type="SFLD" id="SFLDS00029">
    <property type="entry name" value="Radical_SAM"/>
    <property type="match status" value="1"/>
</dbReference>
<evidence type="ECO:0000313" key="8">
    <source>
        <dbReference type="Proteomes" id="UP000199517"/>
    </source>
</evidence>
<feature type="domain" description="Radical SAM core" evidence="6">
    <location>
        <begin position="90"/>
        <end position="323"/>
    </location>
</feature>
<dbReference type="GO" id="GO:0016491">
    <property type="term" value="F:oxidoreductase activity"/>
    <property type="evidence" value="ECO:0007669"/>
    <property type="project" value="InterPro"/>
</dbReference>
<dbReference type="AlphaFoldDB" id="A0A1I1RRF8"/>
<dbReference type="InterPro" id="IPR013785">
    <property type="entry name" value="Aldolase_TIM"/>
</dbReference>
<dbReference type="GO" id="GO:0051536">
    <property type="term" value="F:iron-sulfur cluster binding"/>
    <property type="evidence" value="ECO:0007669"/>
    <property type="project" value="UniProtKB-KW"/>
</dbReference>
<dbReference type="EMBL" id="FOMQ01000001">
    <property type="protein sequence ID" value="SFD36875.1"/>
    <property type="molecule type" value="Genomic_DNA"/>
</dbReference>
<keyword evidence="5" id="KW-0411">Iron-sulfur</keyword>
<dbReference type="PANTHER" id="PTHR43273">
    <property type="entry name" value="ANAEROBIC SULFATASE-MATURATING ENZYME HOMOLOG ASLB-RELATED"/>
    <property type="match status" value="1"/>
</dbReference>
<dbReference type="InterPro" id="IPR023885">
    <property type="entry name" value="4Fe4S-binding_SPASM_dom"/>
</dbReference>
<dbReference type="SFLD" id="SFLDG01067">
    <property type="entry name" value="SPASM/twitch_domain_containing"/>
    <property type="match status" value="1"/>
</dbReference>
<evidence type="ECO:0000256" key="1">
    <source>
        <dbReference type="ARBA" id="ARBA00001966"/>
    </source>
</evidence>
<dbReference type="SUPFAM" id="SSF102114">
    <property type="entry name" value="Radical SAM enzymes"/>
    <property type="match status" value="1"/>
</dbReference>
<dbReference type="InterPro" id="IPR058240">
    <property type="entry name" value="rSAM_sf"/>
</dbReference>
<sequence>MNREPHAVRAADAARTAALSSRPRLRDAHWIEGGWGAQLLVVNGSRLYQVPPPLADDFRAAFESSDPDGLARLLSAHGLQAEPYIDDVPLAAPPAHALSLAVAQKCNLGCTYCYAGQGEFGGKARNMEEHVARQSVDWLLGQAAPGGKVNLAFMGGEPLANRAVLQSTTRYAAERAAERGVDCRFSVTTNGTLLTEADADFFEAHGFAVTVSLDGAPEQHDRLRAFKGGKGSFEQIALRLQPLLLQQRRMQVSCRVTVTPFNLDLPRILDRFIAMGFHSVGFSPLLRAANGRAEMGEEDLAEMLEAMVACGMAFEQAVIEGRRYPFMNMVNALKELQRGSHRPYPCGAGAGYFGVSAEGQLSACHRFVGDEAGAMGDLANGVARERQVRWLSERHVHRQSPCGDCWARYLCGGGCHHEVIARGRGACDYIRGWLHYTLGAHRRLSQAAPQWYAGPHD</sequence>
<dbReference type="RefSeq" id="WP_092949148.1">
    <property type="nucleotide sequence ID" value="NZ_FOMQ01000001.1"/>
</dbReference>
<dbReference type="SFLD" id="SFLDG01386">
    <property type="entry name" value="main_SPASM_domain-containing"/>
    <property type="match status" value="1"/>
</dbReference>
<dbReference type="PROSITE" id="PS51918">
    <property type="entry name" value="RADICAL_SAM"/>
    <property type="match status" value="1"/>
</dbReference>
<evidence type="ECO:0000256" key="3">
    <source>
        <dbReference type="ARBA" id="ARBA00022723"/>
    </source>
</evidence>
<name>A0A1I1RRF8_9BURK</name>
<evidence type="ECO:0000256" key="5">
    <source>
        <dbReference type="ARBA" id="ARBA00023014"/>
    </source>
</evidence>
<dbReference type="SFLD" id="SFLDG01384">
    <property type="entry name" value="thioether_bond_formation_requi"/>
    <property type="match status" value="1"/>
</dbReference>
<keyword evidence="8" id="KW-1185">Reference proteome</keyword>
<dbReference type="GO" id="GO:0046872">
    <property type="term" value="F:metal ion binding"/>
    <property type="evidence" value="ECO:0007669"/>
    <property type="project" value="UniProtKB-KW"/>
</dbReference>
<dbReference type="InterPro" id="IPR007197">
    <property type="entry name" value="rSAM"/>
</dbReference>
<keyword evidence="2" id="KW-0949">S-adenosyl-L-methionine</keyword>
<proteinExistence type="predicted"/>
<dbReference type="PANTHER" id="PTHR43273:SF8">
    <property type="entry name" value="RADICAL SAM DOMAIN PROTEIN"/>
    <property type="match status" value="1"/>
</dbReference>
<comment type="cofactor">
    <cofactor evidence="1">
        <name>[4Fe-4S] cluster</name>
        <dbReference type="ChEBI" id="CHEBI:49883"/>
    </cofactor>
</comment>
<dbReference type="CDD" id="cd01335">
    <property type="entry name" value="Radical_SAM"/>
    <property type="match status" value="1"/>
</dbReference>
<evidence type="ECO:0000259" key="6">
    <source>
        <dbReference type="PROSITE" id="PS51918"/>
    </source>
</evidence>
<keyword evidence="4" id="KW-0408">Iron</keyword>
<protein>
    <recommendedName>
        <fullName evidence="6">Radical SAM core domain-containing protein</fullName>
    </recommendedName>
</protein>
<dbReference type="Proteomes" id="UP000199517">
    <property type="component" value="Unassembled WGS sequence"/>
</dbReference>
<dbReference type="NCBIfam" id="TIGR04085">
    <property type="entry name" value="rSAM_more_4Fe4S"/>
    <property type="match status" value="1"/>
</dbReference>
<gene>
    <name evidence="7" type="ORF">SAMN04489710_101328</name>
</gene>
<dbReference type="Gene3D" id="3.20.20.70">
    <property type="entry name" value="Aldolase class I"/>
    <property type="match status" value="1"/>
</dbReference>